<keyword evidence="6" id="KW-0040">ANK repeat</keyword>
<feature type="transmembrane region" description="Helical" evidence="10">
    <location>
        <begin position="315"/>
        <end position="336"/>
    </location>
</feature>
<gene>
    <name evidence="12" type="ORF">EGW08_003528</name>
</gene>
<feature type="transmembrane region" description="Helical" evidence="10">
    <location>
        <begin position="201"/>
        <end position="224"/>
    </location>
</feature>
<dbReference type="InterPro" id="IPR002153">
    <property type="entry name" value="TRPC_channel"/>
</dbReference>
<dbReference type="GO" id="GO:0015279">
    <property type="term" value="F:store-operated calcium channel activity"/>
    <property type="evidence" value="ECO:0007669"/>
    <property type="project" value="TreeGrafter"/>
</dbReference>
<evidence type="ECO:0000313" key="13">
    <source>
        <dbReference type="Proteomes" id="UP000271974"/>
    </source>
</evidence>
<keyword evidence="5 10" id="KW-1133">Transmembrane helix</keyword>
<dbReference type="PANTHER" id="PTHR10117">
    <property type="entry name" value="TRANSIENT RECEPTOR POTENTIAL CHANNEL"/>
    <property type="match status" value="1"/>
</dbReference>
<organism evidence="12 13">
    <name type="scientific">Elysia chlorotica</name>
    <name type="common">Eastern emerald elysia</name>
    <name type="synonym">Sea slug</name>
    <dbReference type="NCBI Taxonomy" id="188477"/>
    <lineage>
        <taxon>Eukaryota</taxon>
        <taxon>Metazoa</taxon>
        <taxon>Spiralia</taxon>
        <taxon>Lophotrochozoa</taxon>
        <taxon>Mollusca</taxon>
        <taxon>Gastropoda</taxon>
        <taxon>Heterobranchia</taxon>
        <taxon>Euthyneura</taxon>
        <taxon>Panpulmonata</taxon>
        <taxon>Sacoglossa</taxon>
        <taxon>Placobranchoidea</taxon>
        <taxon>Plakobranchidae</taxon>
        <taxon>Elysia</taxon>
    </lineage>
</organism>
<evidence type="ECO:0000256" key="4">
    <source>
        <dbReference type="ARBA" id="ARBA00022737"/>
    </source>
</evidence>
<dbReference type="OrthoDB" id="2373987at2759"/>
<dbReference type="GO" id="GO:0051480">
    <property type="term" value="P:regulation of cytosolic calcium ion concentration"/>
    <property type="evidence" value="ECO:0007669"/>
    <property type="project" value="TreeGrafter"/>
</dbReference>
<evidence type="ECO:0000259" key="11">
    <source>
        <dbReference type="SMART" id="SM01420"/>
    </source>
</evidence>
<keyword evidence="4" id="KW-0677">Repeat</keyword>
<dbReference type="Pfam" id="PF00520">
    <property type="entry name" value="Ion_trans"/>
    <property type="match status" value="2"/>
</dbReference>
<evidence type="ECO:0000256" key="10">
    <source>
        <dbReference type="SAM" id="Phobius"/>
    </source>
</evidence>
<sequence length="535" mass="60243">LLRAAKRNNFQIVKKIMMCGVFLEEPHDYFCACQDCTDGRTEDFKVYTTRRLDTYTALASPAYISLTAEDPIMSAFYLSKKFRHLSEIEGEYKQIYTALDEQVQNFTLALLDQCQSSEEVKAVLSGKPKKEEFYSNGGGPRARSANGSDDNDYVGKDMMLPMVYTAVRMDQKKFAAHPQCQAQIGELWYSGVPFLRYLNRFAYLMLAIPIGMLCCPVLSALYLATPWKKVSRIVNTPLMKFLNYTCSYLTFLILVVVAKLYVRHYIDSFSCDQPDTMAYVMTVLVFMWIIGLIVEECKQIFGSGARDYFASFWNVLDSLMLSFLLASFVLEIVTPFRLHEVSDVLRLCRSLDELTYILATSSPSIDPPVEWDPSWVPDPELLSDVLFSMGIILSVSRFSFIMPANEALGTMLVSFRRTVSDIVKIFGMFLLVLVAFTCGIAALYAPNTCNTSTFGSFSSTLNTLTWSMFGMGSQEAPQLDLHDDLPVYSLTNNPGKTSGAATVGRYLYGIYVFCTMVVLLNLLIAVMSNTFQEVQ</sequence>
<name>A0A3S1HYM2_ELYCH</name>
<accession>A0A3S1HYM2</accession>
<feature type="transmembrane region" description="Helical" evidence="10">
    <location>
        <begin position="506"/>
        <end position="526"/>
    </location>
</feature>
<evidence type="ECO:0000256" key="5">
    <source>
        <dbReference type="ARBA" id="ARBA00022989"/>
    </source>
</evidence>
<dbReference type="GO" id="GO:0005886">
    <property type="term" value="C:plasma membrane"/>
    <property type="evidence" value="ECO:0007669"/>
    <property type="project" value="TreeGrafter"/>
</dbReference>
<dbReference type="EMBL" id="RQTK01000075">
    <property type="protein sequence ID" value="RUS88713.1"/>
    <property type="molecule type" value="Genomic_DNA"/>
</dbReference>
<dbReference type="InterPro" id="IPR027359">
    <property type="entry name" value="Volt_channel_dom_sf"/>
</dbReference>
<reference evidence="12 13" key="1">
    <citation type="submission" date="2019-01" db="EMBL/GenBank/DDBJ databases">
        <title>A draft genome assembly of the solar-powered sea slug Elysia chlorotica.</title>
        <authorList>
            <person name="Cai H."/>
            <person name="Li Q."/>
            <person name="Fang X."/>
            <person name="Li J."/>
            <person name="Curtis N.E."/>
            <person name="Altenburger A."/>
            <person name="Shibata T."/>
            <person name="Feng M."/>
            <person name="Maeda T."/>
            <person name="Schwartz J.A."/>
            <person name="Shigenobu S."/>
            <person name="Lundholm N."/>
            <person name="Nishiyama T."/>
            <person name="Yang H."/>
            <person name="Hasebe M."/>
            <person name="Li S."/>
            <person name="Pierce S.K."/>
            <person name="Wang J."/>
        </authorList>
    </citation>
    <scope>NUCLEOTIDE SEQUENCE [LARGE SCALE GENOMIC DNA]</scope>
    <source>
        <strain evidence="12">EC2010</strain>
        <tissue evidence="12">Whole organism of an adult</tissue>
    </source>
</reference>
<dbReference type="InterPro" id="IPR013555">
    <property type="entry name" value="TRP_dom"/>
</dbReference>
<dbReference type="GO" id="GO:0034703">
    <property type="term" value="C:cation channel complex"/>
    <property type="evidence" value="ECO:0007669"/>
    <property type="project" value="TreeGrafter"/>
</dbReference>
<keyword evidence="9" id="KW-0407">Ion channel</keyword>
<feature type="transmembrane region" description="Helical" evidence="10">
    <location>
        <begin position="276"/>
        <end position="294"/>
    </location>
</feature>
<feature type="non-terminal residue" evidence="12">
    <location>
        <position position="1"/>
    </location>
</feature>
<evidence type="ECO:0000256" key="8">
    <source>
        <dbReference type="ARBA" id="ARBA00023136"/>
    </source>
</evidence>
<feature type="transmembrane region" description="Helical" evidence="10">
    <location>
        <begin position="425"/>
        <end position="445"/>
    </location>
</feature>
<feature type="transmembrane region" description="Helical" evidence="10">
    <location>
        <begin position="245"/>
        <end position="264"/>
    </location>
</feature>
<keyword evidence="8 10" id="KW-0472">Membrane</keyword>
<feature type="transmembrane region" description="Helical" evidence="10">
    <location>
        <begin position="385"/>
        <end position="404"/>
    </location>
</feature>
<evidence type="ECO:0000256" key="1">
    <source>
        <dbReference type="ARBA" id="ARBA00004141"/>
    </source>
</evidence>
<evidence type="ECO:0000256" key="3">
    <source>
        <dbReference type="ARBA" id="ARBA00022692"/>
    </source>
</evidence>
<dbReference type="AlphaFoldDB" id="A0A3S1HYM2"/>
<evidence type="ECO:0000256" key="6">
    <source>
        <dbReference type="ARBA" id="ARBA00023043"/>
    </source>
</evidence>
<dbReference type="STRING" id="188477.A0A3S1HYM2"/>
<keyword evidence="7" id="KW-0406">Ion transport</keyword>
<dbReference type="Gene3D" id="1.20.120.350">
    <property type="entry name" value="Voltage-gated potassium channels. Chain C"/>
    <property type="match status" value="1"/>
</dbReference>
<evidence type="ECO:0000256" key="2">
    <source>
        <dbReference type="ARBA" id="ARBA00022448"/>
    </source>
</evidence>
<evidence type="ECO:0000256" key="7">
    <source>
        <dbReference type="ARBA" id="ARBA00023065"/>
    </source>
</evidence>
<dbReference type="GO" id="GO:0070679">
    <property type="term" value="F:inositol 1,4,5 trisphosphate binding"/>
    <property type="evidence" value="ECO:0007669"/>
    <property type="project" value="TreeGrafter"/>
</dbReference>
<feature type="non-terminal residue" evidence="12">
    <location>
        <position position="535"/>
    </location>
</feature>
<keyword evidence="2" id="KW-0813">Transport</keyword>
<proteinExistence type="predicted"/>
<keyword evidence="13" id="KW-1185">Reference proteome</keyword>
<evidence type="ECO:0000256" key="9">
    <source>
        <dbReference type="ARBA" id="ARBA00023303"/>
    </source>
</evidence>
<comment type="caution">
    <text evidence="12">The sequence shown here is derived from an EMBL/GenBank/DDBJ whole genome shotgun (WGS) entry which is preliminary data.</text>
</comment>
<dbReference type="Proteomes" id="UP000271974">
    <property type="component" value="Unassembled WGS sequence"/>
</dbReference>
<feature type="domain" description="Transient receptor ion channel" evidence="11">
    <location>
        <begin position="31"/>
        <end position="93"/>
    </location>
</feature>
<dbReference type="PANTHER" id="PTHR10117:SF54">
    <property type="entry name" value="TRANSIENT RECEPTOR POTENTIAL-GAMMA PROTEIN"/>
    <property type="match status" value="1"/>
</dbReference>
<dbReference type="Pfam" id="PF08344">
    <property type="entry name" value="TRP_2"/>
    <property type="match status" value="1"/>
</dbReference>
<comment type="subcellular location">
    <subcellularLocation>
        <location evidence="1">Membrane</location>
        <topology evidence="1">Multi-pass membrane protein</topology>
    </subcellularLocation>
</comment>
<protein>
    <recommendedName>
        <fullName evidence="11">Transient receptor ion channel domain-containing protein</fullName>
    </recommendedName>
</protein>
<evidence type="ECO:0000313" key="12">
    <source>
        <dbReference type="EMBL" id="RUS88713.1"/>
    </source>
</evidence>
<dbReference type="InterPro" id="IPR005821">
    <property type="entry name" value="Ion_trans_dom"/>
</dbReference>
<keyword evidence="3 10" id="KW-0812">Transmembrane</keyword>
<dbReference type="SMART" id="SM01420">
    <property type="entry name" value="TRP_2"/>
    <property type="match status" value="1"/>
</dbReference>